<keyword evidence="1" id="KW-0678">Repressor</keyword>
<feature type="domain" description="HTH deoR-type" evidence="5">
    <location>
        <begin position="3"/>
        <end position="58"/>
    </location>
</feature>
<dbReference type="PROSITE" id="PS51000">
    <property type="entry name" value="HTH_DEOR_2"/>
    <property type="match status" value="1"/>
</dbReference>
<proteinExistence type="predicted"/>
<evidence type="ECO:0000313" key="6">
    <source>
        <dbReference type="EMBL" id="QEX18455.1"/>
    </source>
</evidence>
<dbReference type="Pfam" id="PF08220">
    <property type="entry name" value="HTH_DeoR"/>
    <property type="match status" value="1"/>
</dbReference>
<reference evidence="6 7" key="1">
    <citation type="submission" date="2019-08" db="EMBL/GenBank/DDBJ databases">
        <title>Hyperibacter terrae gen. nov., sp. nov. and Hyperibacter viscosus sp. nov., two new members in the family Rhodospirillaceae isolated from the rhizosphere of Hypericum perforatum.</title>
        <authorList>
            <person name="Noviana Z."/>
        </authorList>
    </citation>
    <scope>NUCLEOTIDE SEQUENCE [LARGE SCALE GENOMIC DNA]</scope>
    <source>
        <strain evidence="6 7">R5913</strain>
    </source>
</reference>
<dbReference type="InterPro" id="IPR018356">
    <property type="entry name" value="Tscrpt_reg_HTH_DeoR_CS"/>
</dbReference>
<dbReference type="SMART" id="SM00420">
    <property type="entry name" value="HTH_DEOR"/>
    <property type="match status" value="1"/>
</dbReference>
<organism evidence="6 7">
    <name type="scientific">Hypericibacter terrae</name>
    <dbReference type="NCBI Taxonomy" id="2602015"/>
    <lineage>
        <taxon>Bacteria</taxon>
        <taxon>Pseudomonadati</taxon>
        <taxon>Pseudomonadota</taxon>
        <taxon>Alphaproteobacteria</taxon>
        <taxon>Rhodospirillales</taxon>
        <taxon>Dongiaceae</taxon>
        <taxon>Hypericibacter</taxon>
    </lineage>
</organism>
<dbReference type="InterPro" id="IPR001034">
    <property type="entry name" value="DeoR_HTH"/>
</dbReference>
<accession>A0A5J6MPA1</accession>
<evidence type="ECO:0000256" key="2">
    <source>
        <dbReference type="ARBA" id="ARBA00023015"/>
    </source>
</evidence>
<dbReference type="EMBL" id="CP042906">
    <property type="protein sequence ID" value="QEX18455.1"/>
    <property type="molecule type" value="Genomic_DNA"/>
</dbReference>
<dbReference type="SUPFAM" id="SSF46785">
    <property type="entry name" value="Winged helix' DNA-binding domain"/>
    <property type="match status" value="1"/>
</dbReference>
<dbReference type="Proteomes" id="UP000326202">
    <property type="component" value="Chromosome"/>
</dbReference>
<dbReference type="KEGG" id="htq:FRZ44_37620"/>
<dbReference type="GO" id="GO:0003677">
    <property type="term" value="F:DNA binding"/>
    <property type="evidence" value="ECO:0007669"/>
    <property type="project" value="UniProtKB-KW"/>
</dbReference>
<evidence type="ECO:0000256" key="4">
    <source>
        <dbReference type="ARBA" id="ARBA00023163"/>
    </source>
</evidence>
<dbReference type="PANTHER" id="PTHR30363:SF4">
    <property type="entry name" value="GLYCEROL-3-PHOSPHATE REGULON REPRESSOR"/>
    <property type="match status" value="1"/>
</dbReference>
<protein>
    <submittedName>
        <fullName evidence="6">DeoR family transcriptional regulator</fullName>
    </submittedName>
</protein>
<dbReference type="Gene3D" id="1.10.10.10">
    <property type="entry name" value="Winged helix-like DNA-binding domain superfamily/Winged helix DNA-binding domain"/>
    <property type="match status" value="1"/>
</dbReference>
<dbReference type="PROSITE" id="PS00894">
    <property type="entry name" value="HTH_DEOR_1"/>
    <property type="match status" value="1"/>
</dbReference>
<dbReference type="InterPro" id="IPR036390">
    <property type="entry name" value="WH_DNA-bd_sf"/>
</dbReference>
<keyword evidence="4" id="KW-0804">Transcription</keyword>
<evidence type="ECO:0000256" key="3">
    <source>
        <dbReference type="ARBA" id="ARBA00023125"/>
    </source>
</evidence>
<dbReference type="Gene3D" id="3.40.50.1360">
    <property type="match status" value="1"/>
</dbReference>
<gene>
    <name evidence="6" type="ORF">FRZ44_37620</name>
</gene>
<evidence type="ECO:0000313" key="7">
    <source>
        <dbReference type="Proteomes" id="UP000326202"/>
    </source>
</evidence>
<dbReference type="SUPFAM" id="SSF100950">
    <property type="entry name" value="NagB/RpiA/CoA transferase-like"/>
    <property type="match status" value="1"/>
</dbReference>
<name>A0A5J6MPA1_9PROT</name>
<evidence type="ECO:0000259" key="5">
    <source>
        <dbReference type="PROSITE" id="PS51000"/>
    </source>
</evidence>
<dbReference type="Pfam" id="PF00455">
    <property type="entry name" value="DeoRC"/>
    <property type="match status" value="1"/>
</dbReference>
<dbReference type="InterPro" id="IPR050313">
    <property type="entry name" value="Carb_Metab_HTH_regulators"/>
</dbReference>
<dbReference type="InterPro" id="IPR014036">
    <property type="entry name" value="DeoR-like_C"/>
</dbReference>
<keyword evidence="2" id="KW-0805">Transcription regulation</keyword>
<dbReference type="InterPro" id="IPR037171">
    <property type="entry name" value="NagB/RpiA_transferase-like"/>
</dbReference>
<keyword evidence="7" id="KW-1185">Reference proteome</keyword>
<dbReference type="RefSeq" id="WP_191908181.1">
    <property type="nucleotide sequence ID" value="NZ_CP042906.1"/>
</dbReference>
<keyword evidence="3" id="KW-0238">DNA-binding</keyword>
<dbReference type="InterPro" id="IPR036388">
    <property type="entry name" value="WH-like_DNA-bd_sf"/>
</dbReference>
<sequence length="257" mass="28274">MDRQTRRRSILEAVSQAGQARVLELATRLRVSDETIRRDLKDLEAEGLVQKIHGAVIPPEPLGEPRFDRRMSQETEAKKAIARSAAAQVRDGDAILLDTGSTTAYVARALHGHRNLLVVTNSVDIARTLATRNGNRVYMAGGELRADDGAALGVSATAFVQQFRVRLCFLSIGAIDLEDGPMDFHLEEAEFSRVAMRRAERTIIVADHTKFGRRALVSVCPLASVQTLITDQPLRAPFQDRLRRAEATVLIAERAAA</sequence>
<dbReference type="PANTHER" id="PTHR30363">
    <property type="entry name" value="HTH-TYPE TRANSCRIPTIONAL REGULATOR SRLR-RELATED"/>
    <property type="match status" value="1"/>
</dbReference>
<evidence type="ECO:0000256" key="1">
    <source>
        <dbReference type="ARBA" id="ARBA00022491"/>
    </source>
</evidence>
<dbReference type="PRINTS" id="PR00037">
    <property type="entry name" value="HTHLACR"/>
</dbReference>
<dbReference type="GO" id="GO:0003700">
    <property type="term" value="F:DNA-binding transcription factor activity"/>
    <property type="evidence" value="ECO:0007669"/>
    <property type="project" value="InterPro"/>
</dbReference>
<dbReference type="SMART" id="SM01134">
    <property type="entry name" value="DeoRC"/>
    <property type="match status" value="1"/>
</dbReference>
<dbReference type="AlphaFoldDB" id="A0A5J6MPA1"/>